<feature type="compositionally biased region" description="Low complexity" evidence="1">
    <location>
        <begin position="350"/>
        <end position="359"/>
    </location>
</feature>
<dbReference type="RefSeq" id="WP_006088629.1">
    <property type="nucleotide sequence ID" value="NZ_AOHW01000009.1"/>
</dbReference>
<sequence>MRPTIRGWTAIAVVALSFAMVWEFGPRALNAVVTPLLVVLVVGALTTARATRPEVRRAPVSPGFVDDRRTVEIALETASAVSATVRDAVDEGATVTDIESVSGAETEIDGRGAPTATTTLEADDRFEYAVRLERRGEHRLGPLTVIVTDVFGLFHRRFDYDETTSLVVYPRVHDLRSDPGSDLRAFVERERGDREEFDHLREYQRGDSLRDVHWKSAAKRPDADLVVTEYAADEEAGSVTVSAECPPGRDDDLATAVASVVTHLLEADVSVGVTVPNGEYPPGTGSDHHHTLLSAFAVLEAGDLEDEQRRAADIVVRAGDEGTTVVVDGRSIPFDRLIGDRRGNGRSRRAGSTSRATRNQPDGDESGVVS</sequence>
<dbReference type="PANTHER" id="PTHR34351">
    <property type="entry name" value="SLR1927 PROTEIN-RELATED"/>
    <property type="match status" value="1"/>
</dbReference>
<reference evidence="3 4" key="1">
    <citation type="journal article" date="2014" name="PLoS Genet.">
        <title>Phylogenetically driven sequencing of extremely halophilic archaea reveals strategies for static and dynamic osmo-response.</title>
        <authorList>
            <person name="Becker E.A."/>
            <person name="Seitzer P.M."/>
            <person name="Tritt A."/>
            <person name="Larsen D."/>
            <person name="Krusor M."/>
            <person name="Yao A.I."/>
            <person name="Wu D."/>
            <person name="Madern D."/>
            <person name="Eisen J.A."/>
            <person name="Darling A.E."/>
            <person name="Facciotti M.T."/>
        </authorList>
    </citation>
    <scope>NUCLEOTIDE SEQUENCE [LARGE SCALE GENOMIC DNA]</scope>
    <source>
        <strain evidence="3 4">GA33</strain>
    </source>
</reference>
<dbReference type="PATRIC" id="fig|1114856.3.peg.903"/>
<comment type="caution">
    <text evidence="3">The sequence shown here is derived from an EMBL/GenBank/DDBJ whole genome shotgun (WGS) entry which is preliminary data.</text>
</comment>
<keyword evidence="2" id="KW-1133">Transmembrane helix</keyword>
<keyword evidence="2" id="KW-0812">Transmembrane</keyword>
<accession>L9W5I0</accession>
<evidence type="ECO:0000313" key="3">
    <source>
        <dbReference type="EMBL" id="ELY44734.1"/>
    </source>
</evidence>
<name>L9W5I0_9EURY</name>
<dbReference type="AlphaFoldDB" id="L9W5I0"/>
<evidence type="ECO:0000256" key="2">
    <source>
        <dbReference type="SAM" id="Phobius"/>
    </source>
</evidence>
<keyword evidence="2" id="KW-0472">Membrane</keyword>
<dbReference type="PANTHER" id="PTHR34351:SF1">
    <property type="entry name" value="SLR1927 PROTEIN"/>
    <property type="match status" value="1"/>
</dbReference>
<protein>
    <submittedName>
        <fullName evidence="3">Uncharacterized protein</fullName>
    </submittedName>
</protein>
<dbReference type="Proteomes" id="UP000011599">
    <property type="component" value="Unassembled WGS sequence"/>
</dbReference>
<feature type="transmembrane region" description="Helical" evidence="2">
    <location>
        <begin position="28"/>
        <end position="48"/>
    </location>
</feature>
<gene>
    <name evidence="3" type="ORF">C496_04351</name>
</gene>
<dbReference type="eggNOG" id="arCOG02744">
    <property type="taxonomic scope" value="Archaea"/>
</dbReference>
<evidence type="ECO:0000313" key="4">
    <source>
        <dbReference type="Proteomes" id="UP000011599"/>
    </source>
</evidence>
<dbReference type="STRING" id="1114856.GCA_000383975_02048"/>
<evidence type="ECO:0000256" key="1">
    <source>
        <dbReference type="SAM" id="MobiDB-lite"/>
    </source>
</evidence>
<keyword evidence="4" id="KW-1185">Reference proteome</keyword>
<feature type="region of interest" description="Disordered" evidence="1">
    <location>
        <begin position="336"/>
        <end position="370"/>
    </location>
</feature>
<dbReference type="EMBL" id="AOHW01000009">
    <property type="protein sequence ID" value="ELY44734.1"/>
    <property type="molecule type" value="Genomic_DNA"/>
</dbReference>
<proteinExistence type="predicted"/>
<organism evidence="3 4">
    <name type="scientific">Natronorubrum tibetense GA33</name>
    <dbReference type="NCBI Taxonomy" id="1114856"/>
    <lineage>
        <taxon>Archaea</taxon>
        <taxon>Methanobacteriati</taxon>
        <taxon>Methanobacteriota</taxon>
        <taxon>Stenosarchaea group</taxon>
        <taxon>Halobacteria</taxon>
        <taxon>Halobacteriales</taxon>
        <taxon>Natrialbaceae</taxon>
        <taxon>Natronorubrum</taxon>
    </lineage>
</organism>
<feature type="transmembrane region" description="Helical" evidence="2">
    <location>
        <begin position="5"/>
        <end position="22"/>
    </location>
</feature>
<dbReference type="OrthoDB" id="313155at2157"/>